<evidence type="ECO:0000256" key="2">
    <source>
        <dbReference type="ARBA" id="ARBA00005992"/>
    </source>
</evidence>
<dbReference type="EMBL" id="UOFP01000130">
    <property type="protein sequence ID" value="VAW86236.1"/>
    <property type="molecule type" value="Genomic_DNA"/>
</dbReference>
<keyword evidence="10" id="KW-0560">Oxidoreductase</keyword>
<dbReference type="InterPro" id="IPR005490">
    <property type="entry name" value="LD_TPept_cat_dom"/>
</dbReference>
<dbReference type="PANTHER" id="PTHR30582:SF24">
    <property type="entry name" value="L,D-TRANSPEPTIDASE ERFK_SRFK-RELATED"/>
    <property type="match status" value="1"/>
</dbReference>
<comment type="pathway">
    <text evidence="1">Cell wall biogenesis; peptidoglycan biosynthesis.</text>
</comment>
<organism evidence="10">
    <name type="scientific">hydrothermal vent metagenome</name>
    <dbReference type="NCBI Taxonomy" id="652676"/>
    <lineage>
        <taxon>unclassified sequences</taxon>
        <taxon>metagenomes</taxon>
        <taxon>ecological metagenomes</taxon>
    </lineage>
</organism>
<dbReference type="GO" id="GO:0071555">
    <property type="term" value="P:cell wall organization"/>
    <property type="evidence" value="ECO:0007669"/>
    <property type="project" value="UniProtKB-KW"/>
</dbReference>
<protein>
    <submittedName>
        <fullName evidence="10">Glutamate synthase [NADPH] large chain</fullName>
        <ecNumber evidence="10">1.4.1.13</ecNumber>
    </submittedName>
</protein>
<evidence type="ECO:0000256" key="3">
    <source>
        <dbReference type="ARBA" id="ARBA00022676"/>
    </source>
</evidence>
<proteinExistence type="inferred from homology"/>
<keyword evidence="5" id="KW-0378">Hydrolase</keyword>
<dbReference type="Gene3D" id="2.40.440.10">
    <property type="entry name" value="L,D-transpeptidase catalytic domain-like"/>
    <property type="match status" value="1"/>
</dbReference>
<dbReference type="AlphaFoldDB" id="A0A3B1A074"/>
<evidence type="ECO:0000256" key="7">
    <source>
        <dbReference type="ARBA" id="ARBA00022984"/>
    </source>
</evidence>
<keyword evidence="7" id="KW-0573">Peptidoglycan synthesis</keyword>
<keyword evidence="8" id="KW-0961">Cell wall biogenesis/degradation</keyword>
<evidence type="ECO:0000313" key="10">
    <source>
        <dbReference type="EMBL" id="VAW86236.1"/>
    </source>
</evidence>
<dbReference type="SUPFAM" id="SSF141523">
    <property type="entry name" value="L,D-transpeptidase catalytic domain-like"/>
    <property type="match status" value="1"/>
</dbReference>
<keyword evidence="3" id="KW-0328">Glycosyltransferase</keyword>
<dbReference type="PANTHER" id="PTHR30582">
    <property type="entry name" value="L,D-TRANSPEPTIDASE"/>
    <property type="match status" value="1"/>
</dbReference>
<dbReference type="UniPathway" id="UPA00219"/>
<dbReference type="GO" id="GO:0008360">
    <property type="term" value="P:regulation of cell shape"/>
    <property type="evidence" value="ECO:0007669"/>
    <property type="project" value="UniProtKB-KW"/>
</dbReference>
<evidence type="ECO:0000256" key="8">
    <source>
        <dbReference type="ARBA" id="ARBA00023316"/>
    </source>
</evidence>
<dbReference type="GO" id="GO:0018104">
    <property type="term" value="P:peptidoglycan-protein cross-linking"/>
    <property type="evidence" value="ECO:0007669"/>
    <property type="project" value="TreeGrafter"/>
</dbReference>
<dbReference type="Pfam" id="PF03734">
    <property type="entry name" value="YkuD"/>
    <property type="match status" value="1"/>
</dbReference>
<dbReference type="EC" id="1.4.1.13" evidence="10"/>
<dbReference type="PROSITE" id="PS52029">
    <property type="entry name" value="LD_TPASE"/>
    <property type="match status" value="1"/>
</dbReference>
<dbReference type="GO" id="GO:0005576">
    <property type="term" value="C:extracellular region"/>
    <property type="evidence" value="ECO:0007669"/>
    <property type="project" value="TreeGrafter"/>
</dbReference>
<keyword evidence="4" id="KW-0808">Transferase</keyword>
<dbReference type="GO" id="GO:0071972">
    <property type="term" value="F:peptidoglycan L,D-transpeptidase activity"/>
    <property type="evidence" value="ECO:0007669"/>
    <property type="project" value="TreeGrafter"/>
</dbReference>
<evidence type="ECO:0000256" key="1">
    <source>
        <dbReference type="ARBA" id="ARBA00004752"/>
    </source>
</evidence>
<comment type="similarity">
    <text evidence="2">Belongs to the YkuD family.</text>
</comment>
<accession>A0A3B1A074</accession>
<sequence length="166" mass="18681">MCKETDTSRHIVISIANQQLQLFEGECCLKRYSVSTAKNGAGEMAGSGCIPRGLHVIRAMIGDGLAENSVFVGRRATGEIYSPELAQKNPQRDWVLTRIMWLSGLEKGKNRMDRVDTMRRYIYIHGCPDELPMGVPLSHGCIRMRNRDIVELFSLLQGKVRVLICE</sequence>
<evidence type="ECO:0000256" key="5">
    <source>
        <dbReference type="ARBA" id="ARBA00022801"/>
    </source>
</evidence>
<keyword evidence="6" id="KW-0133">Cell shape</keyword>
<gene>
    <name evidence="10" type="ORF">MNBD_GAMMA18-1026</name>
</gene>
<dbReference type="InterPro" id="IPR050979">
    <property type="entry name" value="LD-transpeptidase"/>
</dbReference>
<evidence type="ECO:0000256" key="4">
    <source>
        <dbReference type="ARBA" id="ARBA00022679"/>
    </source>
</evidence>
<name>A0A3B1A074_9ZZZZ</name>
<dbReference type="GO" id="GO:0016757">
    <property type="term" value="F:glycosyltransferase activity"/>
    <property type="evidence" value="ECO:0007669"/>
    <property type="project" value="UniProtKB-KW"/>
</dbReference>
<dbReference type="InterPro" id="IPR038063">
    <property type="entry name" value="Transpep_catalytic_dom"/>
</dbReference>
<feature type="domain" description="L,D-TPase catalytic" evidence="9">
    <location>
        <begin position="9"/>
        <end position="165"/>
    </location>
</feature>
<evidence type="ECO:0000259" key="9">
    <source>
        <dbReference type="PROSITE" id="PS52029"/>
    </source>
</evidence>
<evidence type="ECO:0000256" key="6">
    <source>
        <dbReference type="ARBA" id="ARBA00022960"/>
    </source>
</evidence>
<dbReference type="GO" id="GO:0004355">
    <property type="term" value="F:glutamate synthase (NADPH) activity"/>
    <property type="evidence" value="ECO:0007669"/>
    <property type="project" value="UniProtKB-EC"/>
</dbReference>
<reference evidence="10" key="1">
    <citation type="submission" date="2018-06" db="EMBL/GenBank/DDBJ databases">
        <authorList>
            <person name="Zhirakovskaya E."/>
        </authorList>
    </citation>
    <scope>NUCLEOTIDE SEQUENCE</scope>
</reference>
<dbReference type="CDD" id="cd16913">
    <property type="entry name" value="YkuD_like"/>
    <property type="match status" value="1"/>
</dbReference>